<protein>
    <submittedName>
        <fullName evidence="1">Uncharacterized protein</fullName>
    </submittedName>
</protein>
<proteinExistence type="predicted"/>
<dbReference type="Proteomes" id="UP000078046">
    <property type="component" value="Unassembled WGS sequence"/>
</dbReference>
<gene>
    <name evidence="1" type="ORF">A3Q56_04079</name>
</gene>
<reference evidence="1 2" key="1">
    <citation type="submission" date="2016-04" db="EMBL/GenBank/DDBJ databases">
        <title>The genome of Intoshia linei affirms orthonectids as highly simplified spiralians.</title>
        <authorList>
            <person name="Mikhailov K.V."/>
            <person name="Slusarev G.S."/>
            <person name="Nikitin M.A."/>
            <person name="Logacheva M.D."/>
            <person name="Penin A."/>
            <person name="Aleoshin V."/>
            <person name="Panchin Y.V."/>
        </authorList>
    </citation>
    <scope>NUCLEOTIDE SEQUENCE [LARGE SCALE GENOMIC DNA]</scope>
    <source>
        <strain evidence="1">Intl2013</strain>
        <tissue evidence="1">Whole animal</tissue>
    </source>
</reference>
<organism evidence="1 2">
    <name type="scientific">Intoshia linei</name>
    <dbReference type="NCBI Taxonomy" id="1819745"/>
    <lineage>
        <taxon>Eukaryota</taxon>
        <taxon>Metazoa</taxon>
        <taxon>Spiralia</taxon>
        <taxon>Lophotrochozoa</taxon>
        <taxon>Mesozoa</taxon>
        <taxon>Orthonectida</taxon>
        <taxon>Rhopaluridae</taxon>
        <taxon>Intoshia</taxon>
    </lineage>
</organism>
<keyword evidence="2" id="KW-1185">Reference proteome</keyword>
<evidence type="ECO:0000313" key="1">
    <source>
        <dbReference type="EMBL" id="OAF68156.1"/>
    </source>
</evidence>
<evidence type="ECO:0000313" key="2">
    <source>
        <dbReference type="Proteomes" id="UP000078046"/>
    </source>
</evidence>
<accession>A0A177B1R0</accession>
<name>A0A177B1R0_9BILA</name>
<dbReference type="AlphaFoldDB" id="A0A177B1R0"/>
<comment type="caution">
    <text evidence="1">The sequence shown here is derived from an EMBL/GenBank/DDBJ whole genome shotgun (WGS) entry which is preliminary data.</text>
</comment>
<dbReference type="EMBL" id="LWCA01000503">
    <property type="protein sequence ID" value="OAF68156.1"/>
    <property type="molecule type" value="Genomic_DNA"/>
</dbReference>
<sequence length="44" mass="5069">MSNDDNLSQQYVGEIDVPQSTIWCRGDYAELEKLVNSYKMLKVS</sequence>